<reference evidence="3" key="1">
    <citation type="journal article" date="2019" name="Int. J. Syst. Evol. Microbiol.">
        <title>The Global Catalogue of Microorganisms (GCM) 10K type strain sequencing project: providing services to taxonomists for standard genome sequencing and annotation.</title>
        <authorList>
            <consortium name="The Broad Institute Genomics Platform"/>
            <consortium name="The Broad Institute Genome Sequencing Center for Infectious Disease"/>
            <person name="Wu L."/>
            <person name="Ma J."/>
        </authorList>
    </citation>
    <scope>NUCLEOTIDE SEQUENCE [LARGE SCALE GENOMIC DNA]</scope>
    <source>
        <strain evidence="3">PCU 280</strain>
    </source>
</reference>
<evidence type="ECO:0000256" key="1">
    <source>
        <dbReference type="SAM" id="SignalP"/>
    </source>
</evidence>
<keyword evidence="3" id="KW-1185">Reference proteome</keyword>
<evidence type="ECO:0000313" key="2">
    <source>
        <dbReference type="EMBL" id="MFC6331829.1"/>
    </source>
</evidence>
<sequence length="303" mass="34910">MKKIIVILFLLLSSCSANTSTVLNSIPNPNESNHTQSPELEINLNEELPSPFTAEAVADALVEHINFYSYYYPEDSTTALYLASTNQHARVELRAYNQPIYQNGYEVPVLYGVDQVSDYVISFYYHPVSKQIYVDSIAEPQNIPFLDAAMPYDTLGRIEVDITEATFPFTEEISEYKARKIEAIKDAVQRTFGVLQQDYPDIDFTIKVTNFLEHQQEAWMLIEGSNGLKMYALLVMDEYFYPVDDQAKEYDYNVEINVTRGNLMELSLEEAWFNRQLEADAYYFKKIFLEDPPLIVMESTCCI</sequence>
<dbReference type="EMBL" id="JBHSTE010000001">
    <property type="protein sequence ID" value="MFC6331829.1"/>
    <property type="molecule type" value="Genomic_DNA"/>
</dbReference>
<dbReference type="PROSITE" id="PS51257">
    <property type="entry name" value="PROKAR_LIPOPROTEIN"/>
    <property type="match status" value="1"/>
</dbReference>
<dbReference type="RefSeq" id="WP_379231470.1">
    <property type="nucleotide sequence ID" value="NZ_JBHSTE010000001.1"/>
</dbReference>
<dbReference type="Proteomes" id="UP001596233">
    <property type="component" value="Unassembled WGS sequence"/>
</dbReference>
<evidence type="ECO:0000313" key="3">
    <source>
        <dbReference type="Proteomes" id="UP001596233"/>
    </source>
</evidence>
<accession>A0ABW1UZD1</accession>
<feature type="signal peptide" evidence="1">
    <location>
        <begin position="1"/>
        <end position="19"/>
    </location>
</feature>
<protein>
    <submittedName>
        <fullName evidence="2">Uncharacterized protein</fullName>
    </submittedName>
</protein>
<organism evidence="2 3">
    <name type="scientific">Paenibacillus septentrionalis</name>
    <dbReference type="NCBI Taxonomy" id="429342"/>
    <lineage>
        <taxon>Bacteria</taxon>
        <taxon>Bacillati</taxon>
        <taxon>Bacillota</taxon>
        <taxon>Bacilli</taxon>
        <taxon>Bacillales</taxon>
        <taxon>Paenibacillaceae</taxon>
        <taxon>Paenibacillus</taxon>
    </lineage>
</organism>
<gene>
    <name evidence="2" type="ORF">ACFP56_04275</name>
</gene>
<proteinExistence type="predicted"/>
<comment type="caution">
    <text evidence="2">The sequence shown here is derived from an EMBL/GenBank/DDBJ whole genome shotgun (WGS) entry which is preliminary data.</text>
</comment>
<feature type="chain" id="PRO_5046792913" evidence="1">
    <location>
        <begin position="20"/>
        <end position="303"/>
    </location>
</feature>
<keyword evidence="1" id="KW-0732">Signal</keyword>
<name>A0ABW1UZD1_9BACL</name>